<comment type="caution">
    <text evidence="2">The sequence shown here is derived from an EMBL/GenBank/DDBJ whole genome shotgun (WGS) entry which is preliminary data.</text>
</comment>
<name>A0A8T3AIT9_DENNO</name>
<keyword evidence="1" id="KW-0472">Membrane</keyword>
<proteinExistence type="predicted"/>
<gene>
    <name evidence="2" type="ORF">KFK09_022803</name>
</gene>
<sequence>MTDQPPRTYRRRETMGGRHCVPPLSSSDCWEYLEFVEKHSIQTYPFSSSFIFYIFNAFILFAILCSVFLSGGCRIWASS</sequence>
<evidence type="ECO:0000313" key="2">
    <source>
        <dbReference type="EMBL" id="KAI0496486.1"/>
    </source>
</evidence>
<dbReference type="Proteomes" id="UP000829196">
    <property type="component" value="Unassembled WGS sequence"/>
</dbReference>
<dbReference type="SMR" id="A0A8T3AIT9"/>
<keyword evidence="1" id="KW-0812">Transmembrane</keyword>
<protein>
    <submittedName>
        <fullName evidence="2">Uncharacterized protein</fullName>
    </submittedName>
</protein>
<keyword evidence="3" id="KW-1185">Reference proteome</keyword>
<keyword evidence="1" id="KW-1133">Transmembrane helix</keyword>
<accession>A0A8T3AIT9</accession>
<dbReference type="EMBL" id="JAGYWB010000016">
    <property type="protein sequence ID" value="KAI0496486.1"/>
    <property type="molecule type" value="Genomic_DNA"/>
</dbReference>
<feature type="transmembrane region" description="Helical" evidence="1">
    <location>
        <begin position="50"/>
        <end position="77"/>
    </location>
</feature>
<dbReference type="AlphaFoldDB" id="A0A8T3AIT9"/>
<organism evidence="2 3">
    <name type="scientific">Dendrobium nobile</name>
    <name type="common">Orchid</name>
    <dbReference type="NCBI Taxonomy" id="94219"/>
    <lineage>
        <taxon>Eukaryota</taxon>
        <taxon>Viridiplantae</taxon>
        <taxon>Streptophyta</taxon>
        <taxon>Embryophyta</taxon>
        <taxon>Tracheophyta</taxon>
        <taxon>Spermatophyta</taxon>
        <taxon>Magnoliopsida</taxon>
        <taxon>Liliopsida</taxon>
        <taxon>Asparagales</taxon>
        <taxon>Orchidaceae</taxon>
        <taxon>Epidendroideae</taxon>
        <taxon>Malaxideae</taxon>
        <taxon>Dendrobiinae</taxon>
        <taxon>Dendrobium</taxon>
    </lineage>
</organism>
<reference evidence="2" key="1">
    <citation type="journal article" date="2022" name="Front. Genet.">
        <title>Chromosome-Scale Assembly of the Dendrobium nobile Genome Provides Insights Into the Molecular Mechanism of the Biosynthesis of the Medicinal Active Ingredient of Dendrobium.</title>
        <authorList>
            <person name="Xu Q."/>
            <person name="Niu S.-C."/>
            <person name="Li K.-L."/>
            <person name="Zheng P.-J."/>
            <person name="Zhang X.-J."/>
            <person name="Jia Y."/>
            <person name="Liu Y."/>
            <person name="Niu Y.-X."/>
            <person name="Yu L.-H."/>
            <person name="Chen D.-F."/>
            <person name="Zhang G.-Q."/>
        </authorList>
    </citation>
    <scope>NUCLEOTIDE SEQUENCE</scope>
    <source>
        <tissue evidence="2">Leaf</tissue>
    </source>
</reference>
<evidence type="ECO:0000256" key="1">
    <source>
        <dbReference type="SAM" id="Phobius"/>
    </source>
</evidence>
<evidence type="ECO:0000313" key="3">
    <source>
        <dbReference type="Proteomes" id="UP000829196"/>
    </source>
</evidence>